<protein>
    <submittedName>
        <fullName evidence="2">Uncharacterized protein</fullName>
    </submittedName>
</protein>
<dbReference type="Proteomes" id="UP001595939">
    <property type="component" value="Unassembled WGS sequence"/>
</dbReference>
<organism evidence="2 3">
    <name type="scientific">Deinococcus sonorensis</name>
    <dbReference type="NCBI Taxonomy" id="309891"/>
    <lineage>
        <taxon>Bacteria</taxon>
        <taxon>Thermotogati</taxon>
        <taxon>Deinococcota</taxon>
        <taxon>Deinococci</taxon>
        <taxon>Deinococcales</taxon>
        <taxon>Deinococcaceae</taxon>
        <taxon>Deinococcus</taxon>
    </lineage>
</organism>
<proteinExistence type="predicted"/>
<keyword evidence="3" id="KW-1185">Reference proteome</keyword>
<comment type="caution">
    <text evidence="2">The sequence shown here is derived from an EMBL/GenBank/DDBJ whole genome shotgun (WGS) entry which is preliminary data.</text>
</comment>
<name>A0ABV8YA74_9DEIO</name>
<reference evidence="3" key="1">
    <citation type="journal article" date="2019" name="Int. J. Syst. Evol. Microbiol.">
        <title>The Global Catalogue of Microorganisms (GCM) 10K type strain sequencing project: providing services to taxonomists for standard genome sequencing and annotation.</title>
        <authorList>
            <consortium name="The Broad Institute Genomics Platform"/>
            <consortium name="The Broad Institute Genome Sequencing Center for Infectious Disease"/>
            <person name="Wu L."/>
            <person name="Ma J."/>
        </authorList>
    </citation>
    <scope>NUCLEOTIDE SEQUENCE [LARGE SCALE GENOMIC DNA]</scope>
    <source>
        <strain evidence="3">CCUG 39970</strain>
    </source>
</reference>
<evidence type="ECO:0000313" key="2">
    <source>
        <dbReference type="EMBL" id="MFC4455154.1"/>
    </source>
</evidence>
<evidence type="ECO:0000313" key="3">
    <source>
        <dbReference type="Proteomes" id="UP001595939"/>
    </source>
</evidence>
<feature type="compositionally biased region" description="Basic and acidic residues" evidence="1">
    <location>
        <begin position="1"/>
        <end position="13"/>
    </location>
</feature>
<dbReference type="RefSeq" id="WP_380129872.1">
    <property type="nucleotide sequence ID" value="NZ_JBHSEG010000008.1"/>
</dbReference>
<gene>
    <name evidence="2" type="ORF">ACFO0P_15355</name>
</gene>
<sequence>MANRRSDPTPDRPRRTRQADTLSRRVRHDAPAQQRLSVVGRWHDPPSDDPTTDTHLVGLSFGDATHVYFEAYPHQGRKRDALLHAYHALIERVPPVRLLDLSTPHHLLWDDQTLLPETRALLSARRSVVRARRPAPLHGHPGELAATLAARGRTGPGAVNRHLYTTAFTDGSGTYYVAGLLYGPGTLHCHHAAVQIEAGPAALDQAELTVVTWGFAHVPPGSRLMVVSHSRLLQRLWTEALDNTDPEHAALLRAARPLGTLIRDRRLAFIPDAEAPEALLMQGARELAGRCAILRGEDGSRLARTP</sequence>
<feature type="region of interest" description="Disordered" evidence="1">
    <location>
        <begin position="1"/>
        <end position="30"/>
    </location>
</feature>
<evidence type="ECO:0000256" key="1">
    <source>
        <dbReference type="SAM" id="MobiDB-lite"/>
    </source>
</evidence>
<accession>A0ABV8YA74</accession>
<dbReference type="EMBL" id="JBHSEG010000008">
    <property type="protein sequence ID" value="MFC4455154.1"/>
    <property type="molecule type" value="Genomic_DNA"/>
</dbReference>